<keyword evidence="6 11" id="KW-0812">Transmembrane</keyword>
<dbReference type="InterPro" id="IPR013563">
    <property type="entry name" value="Oligopep_ABC_C"/>
</dbReference>
<evidence type="ECO:0000256" key="10">
    <source>
        <dbReference type="ARBA" id="ARBA00023136"/>
    </source>
</evidence>
<dbReference type="InterPro" id="IPR003439">
    <property type="entry name" value="ABC_transporter-like_ATP-bd"/>
</dbReference>
<evidence type="ECO:0000256" key="8">
    <source>
        <dbReference type="ARBA" id="ARBA00022840"/>
    </source>
</evidence>
<evidence type="ECO:0000313" key="16">
    <source>
        <dbReference type="Proteomes" id="UP000051562"/>
    </source>
</evidence>
<dbReference type="NCBIfam" id="TIGR01727">
    <property type="entry name" value="oligo_HPY"/>
    <property type="match status" value="1"/>
</dbReference>
<feature type="domain" description="ABC transmembrane type-1" evidence="13">
    <location>
        <begin position="69"/>
        <end position="258"/>
    </location>
</feature>
<dbReference type="GO" id="GO:0005524">
    <property type="term" value="F:ATP binding"/>
    <property type="evidence" value="ECO:0007669"/>
    <property type="project" value="UniProtKB-KW"/>
</dbReference>
<dbReference type="InterPro" id="IPR050388">
    <property type="entry name" value="ABC_Ni/Peptide_Import"/>
</dbReference>
<dbReference type="FunFam" id="3.40.50.300:FF:000016">
    <property type="entry name" value="Oligopeptide ABC transporter ATP-binding component"/>
    <property type="match status" value="1"/>
</dbReference>
<dbReference type="Pfam" id="PF00005">
    <property type="entry name" value="ABC_tran"/>
    <property type="match status" value="1"/>
</dbReference>
<dbReference type="AlphaFoldDB" id="A0A0Q3HYS2"/>
<keyword evidence="9 11" id="KW-1133">Transmembrane helix</keyword>
<dbReference type="SUPFAM" id="SSF52540">
    <property type="entry name" value="P-loop containing nucleoside triphosphate hydrolases"/>
    <property type="match status" value="1"/>
</dbReference>
<feature type="transmembrane region" description="Helical" evidence="11">
    <location>
        <begin position="117"/>
        <end position="143"/>
    </location>
</feature>
<dbReference type="SUPFAM" id="SSF161098">
    <property type="entry name" value="MetI-like"/>
    <property type="match status" value="1"/>
</dbReference>
<dbReference type="EMBL" id="FUYX01000002">
    <property type="protein sequence ID" value="SKB44030.1"/>
    <property type="molecule type" value="Genomic_DNA"/>
</dbReference>
<dbReference type="Pfam" id="PF00528">
    <property type="entry name" value="BPD_transp_1"/>
    <property type="match status" value="1"/>
</dbReference>
<dbReference type="PROSITE" id="PS50893">
    <property type="entry name" value="ABC_TRANSPORTER_2"/>
    <property type="match status" value="1"/>
</dbReference>
<dbReference type="STRING" id="53254.SAMN05660750_00672"/>
<dbReference type="SMART" id="SM00382">
    <property type="entry name" value="AAA"/>
    <property type="match status" value="1"/>
</dbReference>
<proteinExistence type="inferred from homology"/>
<comment type="subcellular location">
    <subcellularLocation>
        <location evidence="1">Cell inner membrane</location>
        <topology evidence="1">Peripheral membrane protein</topology>
    </subcellularLocation>
    <subcellularLocation>
        <location evidence="2 11">Cell membrane</location>
        <topology evidence="2 11">Multi-pass membrane protein</topology>
    </subcellularLocation>
</comment>
<gene>
    <name evidence="14" type="ORF">ARD30_25365</name>
    <name evidence="15" type="ORF">SAMN05660750_00672</name>
</gene>
<dbReference type="PANTHER" id="PTHR43297:SF2">
    <property type="entry name" value="DIPEPTIDE TRANSPORT ATP-BINDING PROTEIN DPPD"/>
    <property type="match status" value="1"/>
</dbReference>
<evidence type="ECO:0000256" key="6">
    <source>
        <dbReference type="ARBA" id="ARBA00022692"/>
    </source>
</evidence>
<reference evidence="14 16" key="1">
    <citation type="submission" date="2015-10" db="EMBL/GenBank/DDBJ databases">
        <title>Draft genome of Bosea thiooxidans.</title>
        <authorList>
            <person name="Wang X."/>
        </authorList>
    </citation>
    <scope>NUCLEOTIDE SEQUENCE [LARGE SCALE GENOMIC DNA]</scope>
    <source>
        <strain evidence="14 16">CGMCC 9174</strain>
    </source>
</reference>
<feature type="transmembrane region" description="Helical" evidence="11">
    <location>
        <begin position="73"/>
        <end position="96"/>
    </location>
</feature>
<dbReference type="Gene3D" id="3.40.50.300">
    <property type="entry name" value="P-loop containing nucleotide triphosphate hydrolases"/>
    <property type="match status" value="1"/>
</dbReference>
<dbReference type="InterPro" id="IPR000515">
    <property type="entry name" value="MetI-like"/>
</dbReference>
<evidence type="ECO:0000256" key="1">
    <source>
        <dbReference type="ARBA" id="ARBA00004417"/>
    </source>
</evidence>
<feature type="domain" description="ABC transporter" evidence="12">
    <location>
        <begin position="299"/>
        <end position="550"/>
    </location>
</feature>
<dbReference type="RefSeq" id="WP_055730984.1">
    <property type="nucleotide sequence ID" value="NZ_FUYX01000002.1"/>
</dbReference>
<keyword evidence="5" id="KW-1003">Cell membrane</keyword>
<evidence type="ECO:0000256" key="3">
    <source>
        <dbReference type="ARBA" id="ARBA00005417"/>
    </source>
</evidence>
<dbReference type="GO" id="GO:0016887">
    <property type="term" value="F:ATP hydrolysis activity"/>
    <property type="evidence" value="ECO:0007669"/>
    <property type="project" value="InterPro"/>
</dbReference>
<name>A0A0Q3HYS2_9HYPH</name>
<evidence type="ECO:0000256" key="11">
    <source>
        <dbReference type="RuleBase" id="RU363032"/>
    </source>
</evidence>
<feature type="transmembrane region" description="Helical" evidence="11">
    <location>
        <begin position="7"/>
        <end position="30"/>
    </location>
</feature>
<evidence type="ECO:0000256" key="4">
    <source>
        <dbReference type="ARBA" id="ARBA00022448"/>
    </source>
</evidence>
<dbReference type="Gene3D" id="1.10.3720.10">
    <property type="entry name" value="MetI-like"/>
    <property type="match status" value="1"/>
</dbReference>
<evidence type="ECO:0000313" key="15">
    <source>
        <dbReference type="EMBL" id="SKB44030.1"/>
    </source>
</evidence>
<dbReference type="GO" id="GO:0005886">
    <property type="term" value="C:plasma membrane"/>
    <property type="evidence" value="ECO:0007669"/>
    <property type="project" value="UniProtKB-SubCell"/>
</dbReference>
<evidence type="ECO:0000313" key="17">
    <source>
        <dbReference type="Proteomes" id="UP000190130"/>
    </source>
</evidence>
<dbReference type="GO" id="GO:0055085">
    <property type="term" value="P:transmembrane transport"/>
    <property type="evidence" value="ECO:0007669"/>
    <property type="project" value="InterPro"/>
</dbReference>
<feature type="transmembrane region" description="Helical" evidence="11">
    <location>
        <begin position="190"/>
        <end position="215"/>
    </location>
</feature>
<dbReference type="CDD" id="cd03257">
    <property type="entry name" value="ABC_NikE_OppD_transporters"/>
    <property type="match status" value="1"/>
</dbReference>
<dbReference type="InterPro" id="IPR027417">
    <property type="entry name" value="P-loop_NTPase"/>
</dbReference>
<dbReference type="EMBL" id="LMAR01000094">
    <property type="protein sequence ID" value="KQK27717.1"/>
    <property type="molecule type" value="Genomic_DNA"/>
</dbReference>
<evidence type="ECO:0000256" key="5">
    <source>
        <dbReference type="ARBA" id="ARBA00022475"/>
    </source>
</evidence>
<dbReference type="Proteomes" id="UP000190130">
    <property type="component" value="Unassembled WGS sequence"/>
</dbReference>
<dbReference type="CDD" id="cd06261">
    <property type="entry name" value="TM_PBP2"/>
    <property type="match status" value="1"/>
</dbReference>
<evidence type="ECO:0000256" key="2">
    <source>
        <dbReference type="ARBA" id="ARBA00004651"/>
    </source>
</evidence>
<keyword evidence="8 15" id="KW-0067">ATP-binding</keyword>
<dbReference type="PROSITE" id="PS50928">
    <property type="entry name" value="ABC_TM1"/>
    <property type="match status" value="1"/>
</dbReference>
<sequence length="622" mass="64459">MTGRLNLASLLAGIGAAILLGIALVAPTLFSDVASRMDVAAAGTGPSAEHWFGTDDLGRDVFARTLAATQLSIGLALAATAIRVVLGVAIGMWLSLSGSLARSIGTRIIDTALSFPAILLAIVITTIVGPSIEGAVLGVGLAGVPTYARLGYTMSSAIVGRDYVAAAKALGLGRIAILWRHVLPNIADTLAVSTATSLGLAIVEIASLSFLGLGVNPPAFDWGRMLIEGAEAIYVNPAAALGPAAAIALSGLIFSYLGEAIALWIQPMRSRSLESGNGIDVSASAIAPLRLDAGEDQVLLAENLSVAFPAGRSETLAAVRNLGLTIGRGETVGLVGESGSGKTLTAMALAGLTGHPARVSADRLLFTGEDLMAMSGALRDRLLGTGLAVVFQDPSTSLNPALGIREQMTEAVRHHRGLSAEEASALALEQLKLVGITEPDRRLDQYPHEFSGGMRQRAMIAMGLMMRPSLIVADEPTTALDVTVQAQILALLREANRRDGTAILMISHDLAVISQVCDRVLVMYGGRIVESGPVDQVIGDPAHPYTQALIGAIPDLETPRGQRLVEIPGQPPTIGAFPRGCSFQGRCPVRQDACAAAEPPQTDIGAGRVVACWLHSLPRAAA</sequence>
<evidence type="ECO:0000259" key="12">
    <source>
        <dbReference type="PROSITE" id="PS50893"/>
    </source>
</evidence>
<dbReference type="Pfam" id="PF08352">
    <property type="entry name" value="oligo_HPY"/>
    <property type="match status" value="1"/>
</dbReference>
<comment type="similarity">
    <text evidence="3">Belongs to the ABC transporter superfamily.</text>
</comment>
<accession>A0A0Q3HYS2</accession>
<dbReference type="PANTHER" id="PTHR43297">
    <property type="entry name" value="OLIGOPEPTIDE TRANSPORT ATP-BINDING PROTEIN APPD"/>
    <property type="match status" value="1"/>
</dbReference>
<dbReference type="InterPro" id="IPR003593">
    <property type="entry name" value="AAA+_ATPase"/>
</dbReference>
<dbReference type="InterPro" id="IPR017871">
    <property type="entry name" value="ABC_transporter-like_CS"/>
</dbReference>
<dbReference type="Proteomes" id="UP000051562">
    <property type="component" value="Unassembled WGS sequence"/>
</dbReference>
<reference evidence="15 17" key="2">
    <citation type="submission" date="2017-02" db="EMBL/GenBank/DDBJ databases">
        <authorList>
            <person name="Peterson S.W."/>
        </authorList>
    </citation>
    <scope>NUCLEOTIDE SEQUENCE [LARGE SCALE GENOMIC DNA]</scope>
    <source>
        <strain evidence="15 17">DSM 9653</strain>
    </source>
</reference>
<dbReference type="InterPro" id="IPR035906">
    <property type="entry name" value="MetI-like_sf"/>
</dbReference>
<keyword evidence="16" id="KW-1185">Reference proteome</keyword>
<evidence type="ECO:0000259" key="13">
    <source>
        <dbReference type="PROSITE" id="PS50928"/>
    </source>
</evidence>
<dbReference type="OrthoDB" id="7374568at2"/>
<evidence type="ECO:0000256" key="9">
    <source>
        <dbReference type="ARBA" id="ARBA00022989"/>
    </source>
</evidence>
<organism evidence="14 16">
    <name type="scientific">Bosea thiooxidans</name>
    <dbReference type="NCBI Taxonomy" id="53254"/>
    <lineage>
        <taxon>Bacteria</taxon>
        <taxon>Pseudomonadati</taxon>
        <taxon>Pseudomonadota</taxon>
        <taxon>Alphaproteobacteria</taxon>
        <taxon>Hyphomicrobiales</taxon>
        <taxon>Boseaceae</taxon>
        <taxon>Bosea</taxon>
    </lineage>
</organism>
<dbReference type="GO" id="GO:0015833">
    <property type="term" value="P:peptide transport"/>
    <property type="evidence" value="ECO:0007669"/>
    <property type="project" value="InterPro"/>
</dbReference>
<keyword evidence="4 11" id="KW-0813">Transport</keyword>
<keyword evidence="10 11" id="KW-0472">Membrane</keyword>
<dbReference type="PROSITE" id="PS00211">
    <property type="entry name" value="ABC_TRANSPORTER_1"/>
    <property type="match status" value="1"/>
</dbReference>
<protein>
    <submittedName>
        <fullName evidence="15">Oligopeptide/dipeptide ABC transporter, ATP-binding protein, C-terminal domain-containing protein</fullName>
    </submittedName>
</protein>
<keyword evidence="7" id="KW-0547">Nucleotide-binding</keyword>
<evidence type="ECO:0000313" key="14">
    <source>
        <dbReference type="EMBL" id="KQK27717.1"/>
    </source>
</evidence>
<evidence type="ECO:0000256" key="7">
    <source>
        <dbReference type="ARBA" id="ARBA00022741"/>
    </source>
</evidence>
<comment type="similarity">
    <text evidence="11">Belongs to the binding-protein-dependent transport system permease family.</text>
</comment>